<dbReference type="AlphaFoldDB" id="A0A834SZ22"/>
<protein>
    <submittedName>
        <fullName evidence="6">Sugar transporter ERD6-like 6</fullName>
    </submittedName>
</protein>
<proteinExistence type="predicted"/>
<reference evidence="6" key="1">
    <citation type="submission" date="2020-09" db="EMBL/GenBank/DDBJ databases">
        <title>Genome-Enabled Discovery of Anthraquinone Biosynthesis in Senna tora.</title>
        <authorList>
            <person name="Kang S.-H."/>
            <person name="Pandey R.P."/>
            <person name="Lee C.-M."/>
            <person name="Sim J.-S."/>
            <person name="Jeong J.-T."/>
            <person name="Choi B.-S."/>
            <person name="Jung M."/>
            <person name="Ginzburg D."/>
            <person name="Zhao K."/>
            <person name="Won S.Y."/>
            <person name="Oh T.-J."/>
            <person name="Yu Y."/>
            <person name="Kim N.-H."/>
            <person name="Lee O.R."/>
            <person name="Lee T.-H."/>
            <person name="Bashyal P."/>
            <person name="Kim T.-S."/>
            <person name="Lee W.-H."/>
            <person name="Kawkins C."/>
            <person name="Kim C.-K."/>
            <person name="Kim J.S."/>
            <person name="Ahn B.O."/>
            <person name="Rhee S.Y."/>
            <person name="Sohng J.K."/>
        </authorList>
    </citation>
    <scope>NUCLEOTIDE SEQUENCE</scope>
    <source>
        <tissue evidence="6">Leaf</tissue>
    </source>
</reference>
<evidence type="ECO:0000313" key="7">
    <source>
        <dbReference type="Proteomes" id="UP000634136"/>
    </source>
</evidence>
<comment type="subcellular location">
    <subcellularLocation>
        <location evidence="1">Membrane</location>
    </subcellularLocation>
</comment>
<dbReference type="Proteomes" id="UP000634136">
    <property type="component" value="Unassembled WGS sequence"/>
</dbReference>
<dbReference type="GO" id="GO:0022857">
    <property type="term" value="F:transmembrane transporter activity"/>
    <property type="evidence" value="ECO:0007669"/>
    <property type="project" value="InterPro"/>
</dbReference>
<accession>A0A834SZ22</accession>
<dbReference type="Gene3D" id="1.20.1250.20">
    <property type="entry name" value="MFS general substrate transporter like domains"/>
    <property type="match status" value="1"/>
</dbReference>
<dbReference type="InterPro" id="IPR036259">
    <property type="entry name" value="MFS_trans_sf"/>
</dbReference>
<keyword evidence="6" id="KW-0813">Transport</keyword>
<comment type="caution">
    <text evidence="6">The sequence shown here is derived from an EMBL/GenBank/DDBJ whole genome shotgun (WGS) entry which is preliminary data.</text>
</comment>
<evidence type="ECO:0000256" key="4">
    <source>
        <dbReference type="ARBA" id="ARBA00023136"/>
    </source>
</evidence>
<organism evidence="6 7">
    <name type="scientific">Senna tora</name>
    <dbReference type="NCBI Taxonomy" id="362788"/>
    <lineage>
        <taxon>Eukaryota</taxon>
        <taxon>Viridiplantae</taxon>
        <taxon>Streptophyta</taxon>
        <taxon>Embryophyta</taxon>
        <taxon>Tracheophyta</taxon>
        <taxon>Spermatophyta</taxon>
        <taxon>Magnoliopsida</taxon>
        <taxon>eudicotyledons</taxon>
        <taxon>Gunneridae</taxon>
        <taxon>Pentapetalae</taxon>
        <taxon>rosids</taxon>
        <taxon>fabids</taxon>
        <taxon>Fabales</taxon>
        <taxon>Fabaceae</taxon>
        <taxon>Caesalpinioideae</taxon>
        <taxon>Cassia clade</taxon>
        <taxon>Senna</taxon>
    </lineage>
</organism>
<keyword evidence="7" id="KW-1185">Reference proteome</keyword>
<sequence>MFTCVDTERIDDIVVSLAAKDGIDRMKYKKHEIAPQNMRGGLGLVNQLLVTIGVLLAYVLCFFSAYI</sequence>
<feature type="transmembrane region" description="Helical" evidence="5">
    <location>
        <begin position="44"/>
        <end position="66"/>
    </location>
</feature>
<evidence type="ECO:0000313" key="6">
    <source>
        <dbReference type="EMBL" id="KAF7812785.1"/>
    </source>
</evidence>
<name>A0A834SZ22_9FABA</name>
<evidence type="ECO:0000256" key="1">
    <source>
        <dbReference type="ARBA" id="ARBA00004370"/>
    </source>
</evidence>
<dbReference type="EMBL" id="JAAIUW010000010">
    <property type="protein sequence ID" value="KAF7812785.1"/>
    <property type="molecule type" value="Genomic_DNA"/>
</dbReference>
<keyword evidence="6" id="KW-0762">Sugar transport</keyword>
<keyword evidence="2 5" id="KW-0812">Transmembrane</keyword>
<dbReference type="GO" id="GO:0016020">
    <property type="term" value="C:membrane"/>
    <property type="evidence" value="ECO:0007669"/>
    <property type="project" value="UniProtKB-SubCell"/>
</dbReference>
<evidence type="ECO:0000256" key="2">
    <source>
        <dbReference type="ARBA" id="ARBA00022692"/>
    </source>
</evidence>
<dbReference type="Pfam" id="PF00083">
    <property type="entry name" value="Sugar_tr"/>
    <property type="match status" value="1"/>
</dbReference>
<keyword evidence="4 5" id="KW-0472">Membrane</keyword>
<gene>
    <name evidence="6" type="ORF">G2W53_033761</name>
</gene>
<dbReference type="OrthoDB" id="4540492at2759"/>
<dbReference type="InterPro" id="IPR005828">
    <property type="entry name" value="MFS_sugar_transport-like"/>
</dbReference>
<keyword evidence="3 5" id="KW-1133">Transmembrane helix</keyword>
<evidence type="ECO:0000256" key="3">
    <source>
        <dbReference type="ARBA" id="ARBA00022989"/>
    </source>
</evidence>
<evidence type="ECO:0000256" key="5">
    <source>
        <dbReference type="SAM" id="Phobius"/>
    </source>
</evidence>